<comment type="caution">
    <text evidence="8">The sequence shown here is derived from an EMBL/GenBank/DDBJ whole genome shotgun (WGS) entry which is preliminary data.</text>
</comment>
<evidence type="ECO:0000256" key="6">
    <source>
        <dbReference type="ARBA" id="ARBA00025799"/>
    </source>
</evidence>
<accession>A0A177B2C9</accession>
<dbReference type="PANTHER" id="PTHR21493:SF9">
    <property type="entry name" value="GOLGI TRANSPORT PROTEIN 1-RELATED"/>
    <property type="match status" value="1"/>
</dbReference>
<evidence type="ECO:0000256" key="3">
    <source>
        <dbReference type="ARBA" id="ARBA00022989"/>
    </source>
</evidence>
<protein>
    <submittedName>
        <fullName evidence="8">Golgi transport protein 1</fullName>
    </submittedName>
</protein>
<keyword evidence="9" id="KW-1185">Reference proteome</keyword>
<feature type="transmembrane region" description="Helical" evidence="7">
    <location>
        <begin position="38"/>
        <end position="55"/>
    </location>
</feature>
<proteinExistence type="inferred from homology"/>
<organism evidence="8 9">
    <name type="scientific">Intoshia linei</name>
    <dbReference type="NCBI Taxonomy" id="1819745"/>
    <lineage>
        <taxon>Eukaryota</taxon>
        <taxon>Metazoa</taxon>
        <taxon>Spiralia</taxon>
        <taxon>Lophotrochozoa</taxon>
        <taxon>Mesozoa</taxon>
        <taxon>Orthonectida</taxon>
        <taxon>Rhopaluridae</taxon>
        <taxon>Intoshia</taxon>
    </lineage>
</organism>
<dbReference type="OrthoDB" id="204784at2759"/>
<dbReference type="GO" id="GO:0042147">
    <property type="term" value="P:retrograde transport, endosome to Golgi"/>
    <property type="evidence" value="ECO:0007669"/>
    <property type="project" value="InterPro"/>
</dbReference>
<dbReference type="GO" id="GO:0006888">
    <property type="term" value="P:endoplasmic reticulum to Golgi vesicle-mediated transport"/>
    <property type="evidence" value="ECO:0007669"/>
    <property type="project" value="InterPro"/>
</dbReference>
<feature type="transmembrane region" description="Helical" evidence="7">
    <location>
        <begin position="12"/>
        <end position="32"/>
    </location>
</feature>
<keyword evidence="4" id="KW-0333">Golgi apparatus</keyword>
<evidence type="ECO:0000256" key="2">
    <source>
        <dbReference type="ARBA" id="ARBA00022692"/>
    </source>
</evidence>
<comment type="similarity">
    <text evidence="6">Belongs to the GOT1 family.</text>
</comment>
<feature type="transmembrane region" description="Helical" evidence="7">
    <location>
        <begin position="67"/>
        <end position="87"/>
    </location>
</feature>
<dbReference type="Pfam" id="PF04178">
    <property type="entry name" value="Got1"/>
    <property type="match status" value="1"/>
</dbReference>
<dbReference type="Proteomes" id="UP000078046">
    <property type="component" value="Unassembled WGS sequence"/>
</dbReference>
<dbReference type="AlphaFoldDB" id="A0A177B2C9"/>
<feature type="transmembrane region" description="Helical" evidence="7">
    <location>
        <begin position="93"/>
        <end position="111"/>
    </location>
</feature>
<comment type="subcellular location">
    <subcellularLocation>
        <location evidence="1">Golgi apparatus membrane</location>
        <topology evidence="1">Multi-pass membrane protein</topology>
    </subcellularLocation>
</comment>
<gene>
    <name evidence="8" type="ORF">A3Q56_03829</name>
</gene>
<reference evidence="8 9" key="1">
    <citation type="submission" date="2016-04" db="EMBL/GenBank/DDBJ databases">
        <title>The genome of Intoshia linei affirms orthonectids as highly simplified spiralians.</title>
        <authorList>
            <person name="Mikhailov K.V."/>
            <person name="Slusarev G.S."/>
            <person name="Nikitin M.A."/>
            <person name="Logacheva M.D."/>
            <person name="Penin A."/>
            <person name="Aleoshin V."/>
            <person name="Panchin Y.V."/>
        </authorList>
    </citation>
    <scope>NUCLEOTIDE SEQUENCE [LARGE SCALE GENOMIC DNA]</scope>
    <source>
        <strain evidence="8">Intl2013</strain>
        <tissue evidence="8">Whole animal</tissue>
    </source>
</reference>
<evidence type="ECO:0000313" key="9">
    <source>
        <dbReference type="Proteomes" id="UP000078046"/>
    </source>
</evidence>
<keyword evidence="5 7" id="KW-0472">Membrane</keyword>
<dbReference type="GO" id="GO:0005783">
    <property type="term" value="C:endoplasmic reticulum"/>
    <property type="evidence" value="ECO:0007669"/>
    <property type="project" value="TreeGrafter"/>
</dbReference>
<evidence type="ECO:0000313" key="8">
    <source>
        <dbReference type="EMBL" id="OAF68428.1"/>
    </source>
</evidence>
<name>A0A177B2C9_9BILA</name>
<dbReference type="EMBL" id="LWCA01000447">
    <property type="protein sequence ID" value="OAF68428.1"/>
    <property type="molecule type" value="Genomic_DNA"/>
</dbReference>
<dbReference type="InterPro" id="IPR007305">
    <property type="entry name" value="Vesicle_transpt_Got1/SFT2"/>
</dbReference>
<evidence type="ECO:0000256" key="4">
    <source>
        <dbReference type="ARBA" id="ARBA00023034"/>
    </source>
</evidence>
<evidence type="ECO:0000256" key="1">
    <source>
        <dbReference type="ARBA" id="ARBA00004653"/>
    </source>
</evidence>
<dbReference type="GO" id="GO:0000139">
    <property type="term" value="C:Golgi membrane"/>
    <property type="evidence" value="ECO:0007669"/>
    <property type="project" value="UniProtKB-SubCell"/>
</dbReference>
<dbReference type="GO" id="GO:0005829">
    <property type="term" value="C:cytosol"/>
    <property type="evidence" value="ECO:0007669"/>
    <property type="project" value="GOC"/>
</dbReference>
<keyword evidence="3 7" id="KW-1133">Transmembrane helix</keyword>
<evidence type="ECO:0000256" key="5">
    <source>
        <dbReference type="ARBA" id="ARBA00023136"/>
    </source>
</evidence>
<keyword evidence="2 7" id="KW-0812">Transmembrane</keyword>
<dbReference type="InterPro" id="IPR045176">
    <property type="entry name" value="Got1"/>
</dbReference>
<sequence length="140" mass="15479">MAAFELTDMQKIGIGLSSIGSLLLFLGIIMFFDRGLLAIGNILFIAGITCVIGIQRTLKFFFQMRKIKATTSFFSGILILLLGWPLIGMIVECYGFVMLFSGFLPIGISFLRRIPILSFVFHLPGINKVTRKIGEPDGLV</sequence>
<evidence type="ECO:0000256" key="7">
    <source>
        <dbReference type="SAM" id="Phobius"/>
    </source>
</evidence>
<dbReference type="PANTHER" id="PTHR21493">
    <property type="entry name" value="CGI-141-RELATED/LIPASE CONTAINING PROTEIN"/>
    <property type="match status" value="1"/>
</dbReference>